<sequence>GHSAEWGGRRRRASLLFCSSDLLLSATFLVRVAVRLRAPCGDPGQVKAEVCYHDDQTRTDHQFLQGGEENEERRKTEQEPHTSSC</sequence>
<name>A0A1A8C5R2_NOTKA</name>
<gene>
    <name evidence="3" type="primary">POLD4</name>
</gene>
<feature type="region of interest" description="Disordered" evidence="1">
    <location>
        <begin position="59"/>
        <end position="85"/>
    </location>
</feature>
<feature type="non-terminal residue" evidence="3">
    <location>
        <position position="1"/>
    </location>
</feature>
<reference evidence="3" key="2">
    <citation type="submission" date="2016-06" db="EMBL/GenBank/DDBJ databases">
        <title>The genome of a short-lived fish provides insights into sex chromosome evolution and the genetic control of aging.</title>
        <authorList>
            <person name="Reichwald K."/>
            <person name="Felder M."/>
            <person name="Petzold A."/>
            <person name="Koch P."/>
            <person name="Groth M."/>
            <person name="Platzer M."/>
        </authorList>
    </citation>
    <scope>NUCLEOTIDE SEQUENCE</scope>
    <source>
        <tissue evidence="3">Brain</tissue>
    </source>
</reference>
<evidence type="ECO:0000256" key="2">
    <source>
        <dbReference type="SAM" id="SignalP"/>
    </source>
</evidence>
<feature type="signal peptide" evidence="2">
    <location>
        <begin position="1"/>
        <end position="25"/>
    </location>
</feature>
<evidence type="ECO:0000313" key="3">
    <source>
        <dbReference type="EMBL" id="SBP74166.1"/>
    </source>
</evidence>
<organism evidence="3">
    <name type="scientific">Nothobranchius kadleci</name>
    <name type="common">African annual killifish</name>
    <dbReference type="NCBI Taxonomy" id="1051664"/>
    <lineage>
        <taxon>Eukaryota</taxon>
        <taxon>Metazoa</taxon>
        <taxon>Chordata</taxon>
        <taxon>Craniata</taxon>
        <taxon>Vertebrata</taxon>
        <taxon>Euteleostomi</taxon>
        <taxon>Actinopterygii</taxon>
        <taxon>Neopterygii</taxon>
        <taxon>Teleostei</taxon>
        <taxon>Neoteleostei</taxon>
        <taxon>Acanthomorphata</taxon>
        <taxon>Ovalentaria</taxon>
        <taxon>Atherinomorphae</taxon>
        <taxon>Cyprinodontiformes</taxon>
        <taxon>Nothobranchiidae</taxon>
        <taxon>Nothobranchius</taxon>
    </lineage>
</organism>
<dbReference type="AlphaFoldDB" id="A0A1A8C5R2"/>
<reference evidence="3" key="1">
    <citation type="submission" date="2016-05" db="EMBL/GenBank/DDBJ databases">
        <authorList>
            <person name="Lavstsen T."/>
            <person name="Jespersen J.S."/>
        </authorList>
    </citation>
    <scope>NUCLEOTIDE SEQUENCE</scope>
    <source>
        <tissue evidence="3">Brain</tissue>
    </source>
</reference>
<dbReference type="EMBL" id="HADZ01010225">
    <property type="protein sequence ID" value="SBP74166.1"/>
    <property type="molecule type" value="Transcribed_RNA"/>
</dbReference>
<feature type="compositionally biased region" description="Basic and acidic residues" evidence="1">
    <location>
        <begin position="71"/>
        <end position="85"/>
    </location>
</feature>
<accession>A0A1A8C5R2</accession>
<keyword evidence="2" id="KW-0732">Signal</keyword>
<proteinExistence type="predicted"/>
<evidence type="ECO:0000256" key="1">
    <source>
        <dbReference type="SAM" id="MobiDB-lite"/>
    </source>
</evidence>
<feature type="chain" id="PRO_5008367279" evidence="2">
    <location>
        <begin position="26"/>
        <end position="85"/>
    </location>
</feature>
<protein>
    <submittedName>
        <fullName evidence="3">Polymerase (DNA-directed), delta 4, accessory subunit</fullName>
    </submittedName>
</protein>
<feature type="non-terminal residue" evidence="3">
    <location>
        <position position="85"/>
    </location>
</feature>